<evidence type="ECO:0000256" key="2">
    <source>
        <dbReference type="ARBA" id="ARBA00022670"/>
    </source>
</evidence>
<dbReference type="InterPro" id="IPR029058">
    <property type="entry name" value="AB_hydrolase_fold"/>
</dbReference>
<name>A0A067MQP5_BOTB1</name>
<accession>A0A067MQP5</accession>
<dbReference type="InterPro" id="IPR008758">
    <property type="entry name" value="Peptidase_S28"/>
</dbReference>
<keyword evidence="4" id="KW-0378">Hydrolase</keyword>
<dbReference type="OrthoDB" id="1735038at2759"/>
<dbReference type="InParanoid" id="A0A067MQP5"/>
<dbReference type="SUPFAM" id="SSF53474">
    <property type="entry name" value="alpha/beta-Hydrolases"/>
    <property type="match status" value="1"/>
</dbReference>
<dbReference type="HOGENOM" id="CLU_023630_1_1_1"/>
<feature type="signal peptide" evidence="6">
    <location>
        <begin position="1"/>
        <end position="18"/>
    </location>
</feature>
<gene>
    <name evidence="7" type="ORF">BOTBODRAFT_63640</name>
</gene>
<keyword evidence="3 6" id="KW-0732">Signal</keyword>
<keyword evidence="2" id="KW-0645">Protease</keyword>
<evidence type="ECO:0000256" key="1">
    <source>
        <dbReference type="ARBA" id="ARBA00011079"/>
    </source>
</evidence>
<keyword evidence="8" id="KW-1185">Reference proteome</keyword>
<reference evidence="8" key="1">
    <citation type="journal article" date="2014" name="Proc. Natl. Acad. Sci. U.S.A.">
        <title>Extensive sampling of basidiomycete genomes demonstrates inadequacy of the white-rot/brown-rot paradigm for wood decay fungi.</title>
        <authorList>
            <person name="Riley R."/>
            <person name="Salamov A.A."/>
            <person name="Brown D.W."/>
            <person name="Nagy L.G."/>
            <person name="Floudas D."/>
            <person name="Held B.W."/>
            <person name="Levasseur A."/>
            <person name="Lombard V."/>
            <person name="Morin E."/>
            <person name="Otillar R."/>
            <person name="Lindquist E.A."/>
            <person name="Sun H."/>
            <person name="LaButti K.M."/>
            <person name="Schmutz J."/>
            <person name="Jabbour D."/>
            <person name="Luo H."/>
            <person name="Baker S.E."/>
            <person name="Pisabarro A.G."/>
            <person name="Walton J.D."/>
            <person name="Blanchette R.A."/>
            <person name="Henrissat B."/>
            <person name="Martin F."/>
            <person name="Cullen D."/>
            <person name="Hibbett D.S."/>
            <person name="Grigoriev I.V."/>
        </authorList>
    </citation>
    <scope>NUCLEOTIDE SEQUENCE [LARGE SCALE GENOMIC DNA]</scope>
    <source>
        <strain evidence="8">FD-172 SS1</strain>
    </source>
</reference>
<protein>
    <recommendedName>
        <fullName evidence="9">Peptidase S28</fullName>
    </recommendedName>
</protein>
<dbReference type="Proteomes" id="UP000027195">
    <property type="component" value="Unassembled WGS sequence"/>
</dbReference>
<comment type="similarity">
    <text evidence="1">Belongs to the peptidase S28 family.</text>
</comment>
<organism evidence="7 8">
    <name type="scientific">Botryobasidium botryosum (strain FD-172 SS1)</name>
    <dbReference type="NCBI Taxonomy" id="930990"/>
    <lineage>
        <taxon>Eukaryota</taxon>
        <taxon>Fungi</taxon>
        <taxon>Dikarya</taxon>
        <taxon>Basidiomycota</taxon>
        <taxon>Agaricomycotina</taxon>
        <taxon>Agaricomycetes</taxon>
        <taxon>Cantharellales</taxon>
        <taxon>Botryobasidiaceae</taxon>
        <taxon>Botryobasidium</taxon>
    </lineage>
</organism>
<evidence type="ECO:0000256" key="5">
    <source>
        <dbReference type="ARBA" id="ARBA00023180"/>
    </source>
</evidence>
<evidence type="ECO:0000256" key="4">
    <source>
        <dbReference type="ARBA" id="ARBA00022801"/>
    </source>
</evidence>
<dbReference type="GO" id="GO:0006508">
    <property type="term" value="P:proteolysis"/>
    <property type="evidence" value="ECO:0007669"/>
    <property type="project" value="UniProtKB-KW"/>
</dbReference>
<dbReference type="GO" id="GO:0008239">
    <property type="term" value="F:dipeptidyl-peptidase activity"/>
    <property type="evidence" value="ECO:0007669"/>
    <property type="project" value="TreeGrafter"/>
</dbReference>
<keyword evidence="5" id="KW-0325">Glycoprotein</keyword>
<dbReference type="PANTHER" id="PTHR11010:SF23">
    <property type="entry name" value="SERINE PEPTIDASE"/>
    <property type="match status" value="1"/>
</dbReference>
<feature type="chain" id="PRO_5001641472" description="Peptidase S28" evidence="6">
    <location>
        <begin position="19"/>
        <end position="532"/>
    </location>
</feature>
<evidence type="ECO:0008006" key="9">
    <source>
        <dbReference type="Google" id="ProtNLM"/>
    </source>
</evidence>
<dbReference type="EMBL" id="KL198022">
    <property type="protein sequence ID" value="KDQ17879.1"/>
    <property type="molecule type" value="Genomic_DNA"/>
</dbReference>
<evidence type="ECO:0000313" key="7">
    <source>
        <dbReference type="EMBL" id="KDQ17879.1"/>
    </source>
</evidence>
<dbReference type="Gene3D" id="3.40.50.1820">
    <property type="entry name" value="alpha/beta hydrolase"/>
    <property type="match status" value="2"/>
</dbReference>
<dbReference type="Pfam" id="PF05577">
    <property type="entry name" value="Peptidase_S28"/>
    <property type="match status" value="1"/>
</dbReference>
<evidence type="ECO:0000256" key="3">
    <source>
        <dbReference type="ARBA" id="ARBA00022729"/>
    </source>
</evidence>
<evidence type="ECO:0000256" key="6">
    <source>
        <dbReference type="SAM" id="SignalP"/>
    </source>
</evidence>
<dbReference type="AlphaFoldDB" id="A0A067MQP5"/>
<proteinExistence type="inferred from homology"/>
<sequence>MYWYILIPLGLFFPPAAAGSELALPHPNLGFRPFHLPIDVPDGFPVRKGVVLPAYNTTYTFDQLIDHTNPSLGTFKQRYYFTYEFYEKGGPIVLSTPGEVPLDGYQGYITNGSINGAIAQANKGAAIMIEHRFFGKSNPYPDLSEESFKVHTLEQAIDDLVYFAKTVVLPMPEGNSVGADKAPWLLFGGSYAGALVSWTMNARPGVFWAGYSSSGVVQAIDYYWGYFEPIRQNMPKNCSADIERVIKYMDRVLILGSQREKYNFKAQFGMSNATYLDDVASTLISPLGSWQGLSPNSGPNNTFTRFCDALEVKNGVAASADGWGLKHALKAFGDYMKDYLTKACGNNDIDKCISTRNKHLSVAVGNGDRSWKWFCCNYLGYWQDGAPSHWPTLVSRLVTPAYSNRQCSNYFPKTFRAEAPARPKVQDTNAKYRGWNTTIPRIFFANGKRDPWREATVSSDFINRASTPQNPIAVSDGFHCTDLGIGNAIDPTVAKVQQLALQYFTQWVNDNARRVEKLTPLREKKMQGCTLL</sequence>
<dbReference type="PANTHER" id="PTHR11010">
    <property type="entry name" value="PROTEASE S28 PRO-X CARBOXYPEPTIDASE-RELATED"/>
    <property type="match status" value="1"/>
</dbReference>
<evidence type="ECO:0000313" key="8">
    <source>
        <dbReference type="Proteomes" id="UP000027195"/>
    </source>
</evidence>
<dbReference type="GO" id="GO:0070008">
    <property type="term" value="F:serine-type exopeptidase activity"/>
    <property type="evidence" value="ECO:0007669"/>
    <property type="project" value="InterPro"/>
</dbReference>